<dbReference type="EMBL" id="JACAZH010000004">
    <property type="protein sequence ID" value="KAF7370442.1"/>
    <property type="molecule type" value="Genomic_DNA"/>
</dbReference>
<dbReference type="GO" id="GO:0003677">
    <property type="term" value="F:DNA binding"/>
    <property type="evidence" value="ECO:0007669"/>
    <property type="project" value="UniProtKB-KW"/>
</dbReference>
<dbReference type="GO" id="GO:0005634">
    <property type="term" value="C:nucleus"/>
    <property type="evidence" value="ECO:0007669"/>
    <property type="project" value="UniProtKB-SubCell"/>
</dbReference>
<evidence type="ECO:0000256" key="1">
    <source>
        <dbReference type="ARBA" id="ARBA00004123"/>
    </source>
</evidence>
<keyword evidence="3" id="KW-0862">Zinc</keyword>
<dbReference type="PROSITE" id="PS50048">
    <property type="entry name" value="ZN2_CY6_FUNGAL_2"/>
    <property type="match status" value="1"/>
</dbReference>
<organism evidence="10 11">
    <name type="scientific">Mycena sanguinolenta</name>
    <dbReference type="NCBI Taxonomy" id="230812"/>
    <lineage>
        <taxon>Eukaryota</taxon>
        <taxon>Fungi</taxon>
        <taxon>Dikarya</taxon>
        <taxon>Basidiomycota</taxon>
        <taxon>Agaricomycotina</taxon>
        <taxon>Agaricomycetes</taxon>
        <taxon>Agaricomycetidae</taxon>
        <taxon>Agaricales</taxon>
        <taxon>Marasmiineae</taxon>
        <taxon>Mycenaceae</taxon>
        <taxon>Mycena</taxon>
    </lineage>
</organism>
<proteinExistence type="predicted"/>
<evidence type="ECO:0000256" key="7">
    <source>
        <dbReference type="ARBA" id="ARBA00023242"/>
    </source>
</evidence>
<keyword evidence="6" id="KW-0804">Transcription</keyword>
<accession>A0A8H6Z424</accession>
<protein>
    <submittedName>
        <fullName evidence="10">Zn(2)-C6 fungal-type domain-containing protein</fullName>
    </submittedName>
</protein>
<dbReference type="GO" id="GO:0008270">
    <property type="term" value="F:zinc ion binding"/>
    <property type="evidence" value="ECO:0007669"/>
    <property type="project" value="InterPro"/>
</dbReference>
<dbReference type="InterPro" id="IPR051615">
    <property type="entry name" value="Transcr_Regulatory_Elem"/>
</dbReference>
<evidence type="ECO:0000256" key="5">
    <source>
        <dbReference type="ARBA" id="ARBA00023125"/>
    </source>
</evidence>
<dbReference type="InterPro" id="IPR001138">
    <property type="entry name" value="Zn2Cys6_DnaBD"/>
</dbReference>
<evidence type="ECO:0000256" key="6">
    <source>
        <dbReference type="ARBA" id="ARBA00023163"/>
    </source>
</evidence>
<keyword evidence="2" id="KW-0479">Metal-binding</keyword>
<sequence length="741" mass="83731">MPKGPTNARTRGPYSTQACNICRTRKSKCDGVKPVCGSCAGSGRTDECSWGRDAGPKKARTEAHFESLRKRIDTLQAYVDLLEGRLAKCICQDGSSHLQFRPLRPEEQSGEEAGGSEIDVLDSDDEFTQDLTVPTQRLKLESGPLLHGAVFKSANAPSKDSRVPEVIEDPNASYILLVDGVDISHAHSHVDWSRHLPPEVVMERREHDQILDLASKFHSMVPVVPSLFFRDMYRALSVPRSEEPPMTSHYSPMLHNAVLSVVSVLSDNQYLRDLKTRQHFVQAAQAFMDFKKPNHSTVNALAFIGAFYTDCGERIPAELYYAMSTRLSVTLDLGFDASQWVKAGLITHDEMKGRNWTFWCTFSVDVMWNLFWGRPIESPPRNTPMSIVDHDIDQLPWYYAPSKLPPQPQYFTLMLHETSTLCLIACQIAEVVNHLRPSAPLNAMQVAEQVTRIDLELNNWKSRLPPQMDITLVNRASSTPHRLMLHLAYWWCFITLHRPFFNRRMQPIQHSDPEVDHVKLCIRAAENALELLETWSSLFTMRLSSYKMAGVIFSAGTVFFLRALQATGSSRTAHGVLNTALAQVETCIRYLHEMGHTWESAKRSGDMLQSILNDRLKPVIARRMAERGELIPAAASPLAEPPAAVSGHHETSPQPAETTPFYSPSHTPEWDPQLQPWSELLFDFNFFAQMHNPQAASDVESSCQPMMTETAFPELFQAFDTLRPEQDDESRWRNFLDLAAT</sequence>
<dbReference type="Pfam" id="PF04082">
    <property type="entry name" value="Fungal_trans"/>
    <property type="match status" value="1"/>
</dbReference>
<evidence type="ECO:0000256" key="3">
    <source>
        <dbReference type="ARBA" id="ARBA00022833"/>
    </source>
</evidence>
<feature type="region of interest" description="Disordered" evidence="8">
    <location>
        <begin position="101"/>
        <end position="121"/>
    </location>
</feature>
<comment type="subcellular location">
    <subcellularLocation>
        <location evidence="1">Nucleus</location>
    </subcellularLocation>
</comment>
<reference evidence="10" key="1">
    <citation type="submission" date="2020-05" db="EMBL/GenBank/DDBJ databases">
        <title>Mycena genomes resolve the evolution of fungal bioluminescence.</title>
        <authorList>
            <person name="Tsai I.J."/>
        </authorList>
    </citation>
    <scope>NUCLEOTIDE SEQUENCE</scope>
    <source>
        <strain evidence="10">160909Yilan</strain>
    </source>
</reference>
<dbReference type="AlphaFoldDB" id="A0A8H6Z424"/>
<dbReference type="CDD" id="cd00067">
    <property type="entry name" value="GAL4"/>
    <property type="match status" value="1"/>
</dbReference>
<evidence type="ECO:0000313" key="11">
    <source>
        <dbReference type="Proteomes" id="UP000623467"/>
    </source>
</evidence>
<dbReference type="Pfam" id="PF00172">
    <property type="entry name" value="Zn_clus"/>
    <property type="match status" value="1"/>
</dbReference>
<feature type="compositionally biased region" description="Polar residues" evidence="8">
    <location>
        <begin position="652"/>
        <end position="666"/>
    </location>
</feature>
<name>A0A8H6Z424_9AGAR</name>
<dbReference type="PROSITE" id="PS00463">
    <property type="entry name" value="ZN2_CY6_FUNGAL_1"/>
    <property type="match status" value="1"/>
</dbReference>
<dbReference type="PANTHER" id="PTHR31313:SF81">
    <property type="entry name" value="TY1 ENHANCER ACTIVATOR"/>
    <property type="match status" value="1"/>
</dbReference>
<feature type="region of interest" description="Disordered" evidence="8">
    <location>
        <begin position="638"/>
        <end position="669"/>
    </location>
</feature>
<evidence type="ECO:0000256" key="4">
    <source>
        <dbReference type="ARBA" id="ARBA00023015"/>
    </source>
</evidence>
<evidence type="ECO:0000259" key="9">
    <source>
        <dbReference type="PROSITE" id="PS50048"/>
    </source>
</evidence>
<keyword evidence="5" id="KW-0238">DNA-binding</keyword>
<dbReference type="InterPro" id="IPR036864">
    <property type="entry name" value="Zn2-C6_fun-type_DNA-bd_sf"/>
</dbReference>
<evidence type="ECO:0000256" key="8">
    <source>
        <dbReference type="SAM" id="MobiDB-lite"/>
    </source>
</evidence>
<dbReference type="InterPro" id="IPR007219">
    <property type="entry name" value="XnlR_reg_dom"/>
</dbReference>
<dbReference type="SMART" id="SM00066">
    <property type="entry name" value="GAL4"/>
    <property type="match status" value="1"/>
</dbReference>
<keyword evidence="4" id="KW-0805">Transcription regulation</keyword>
<dbReference type="Gene3D" id="4.10.240.10">
    <property type="entry name" value="Zn(2)-C6 fungal-type DNA-binding domain"/>
    <property type="match status" value="1"/>
</dbReference>
<evidence type="ECO:0000313" key="10">
    <source>
        <dbReference type="EMBL" id="KAF7370442.1"/>
    </source>
</evidence>
<keyword evidence="11" id="KW-1185">Reference proteome</keyword>
<dbReference type="Proteomes" id="UP000623467">
    <property type="component" value="Unassembled WGS sequence"/>
</dbReference>
<evidence type="ECO:0000256" key="2">
    <source>
        <dbReference type="ARBA" id="ARBA00022723"/>
    </source>
</evidence>
<gene>
    <name evidence="10" type="ORF">MSAN_00675900</name>
</gene>
<dbReference type="SUPFAM" id="SSF57701">
    <property type="entry name" value="Zn2/Cys6 DNA-binding domain"/>
    <property type="match status" value="1"/>
</dbReference>
<dbReference type="GO" id="GO:0000981">
    <property type="term" value="F:DNA-binding transcription factor activity, RNA polymerase II-specific"/>
    <property type="evidence" value="ECO:0007669"/>
    <property type="project" value="InterPro"/>
</dbReference>
<comment type="caution">
    <text evidence="10">The sequence shown here is derived from an EMBL/GenBank/DDBJ whole genome shotgun (WGS) entry which is preliminary data.</text>
</comment>
<dbReference type="GO" id="GO:0006351">
    <property type="term" value="P:DNA-templated transcription"/>
    <property type="evidence" value="ECO:0007669"/>
    <property type="project" value="InterPro"/>
</dbReference>
<feature type="domain" description="Zn(2)-C6 fungal-type" evidence="9">
    <location>
        <begin position="18"/>
        <end position="50"/>
    </location>
</feature>
<dbReference type="CDD" id="cd12148">
    <property type="entry name" value="fungal_TF_MHR"/>
    <property type="match status" value="1"/>
</dbReference>
<dbReference type="OrthoDB" id="2154091at2759"/>
<keyword evidence="7" id="KW-0539">Nucleus</keyword>
<dbReference type="PANTHER" id="PTHR31313">
    <property type="entry name" value="TY1 ENHANCER ACTIVATOR"/>
    <property type="match status" value="1"/>
</dbReference>